<proteinExistence type="predicted"/>
<evidence type="ECO:0000313" key="2">
    <source>
        <dbReference type="EMBL" id="MCY0386628.1"/>
    </source>
</evidence>
<evidence type="ECO:0000313" key="3">
    <source>
        <dbReference type="Proteomes" id="UP001082899"/>
    </source>
</evidence>
<dbReference type="Proteomes" id="UP001082899">
    <property type="component" value="Unassembled WGS sequence"/>
</dbReference>
<evidence type="ECO:0000256" key="1">
    <source>
        <dbReference type="SAM" id="SignalP"/>
    </source>
</evidence>
<protein>
    <recommendedName>
        <fullName evidence="4">DUF5666 domain-containing protein</fullName>
    </recommendedName>
</protein>
<keyword evidence="1" id="KW-0732">Signal</keyword>
<feature type="chain" id="PRO_5046547369" description="DUF5666 domain-containing protein" evidence="1">
    <location>
        <begin position="24"/>
        <end position="108"/>
    </location>
</feature>
<dbReference type="EMBL" id="JAPMXC010000001">
    <property type="protein sequence ID" value="MCY0386628.1"/>
    <property type="molecule type" value="Genomic_DNA"/>
</dbReference>
<evidence type="ECO:0008006" key="4">
    <source>
        <dbReference type="Google" id="ProtNLM"/>
    </source>
</evidence>
<accession>A0ABT3ZL00</accession>
<reference evidence="2" key="1">
    <citation type="submission" date="2022-11" db="EMBL/GenBank/DDBJ databases">
        <title>Robbsia betulipollinis sp. nov., isolated from pollen of birch (Betula pendula).</title>
        <authorList>
            <person name="Shi H."/>
            <person name="Ambika Manirajan B."/>
            <person name="Ratering S."/>
            <person name="Geissler-Plaum R."/>
            <person name="Schnell S."/>
        </authorList>
    </citation>
    <scope>NUCLEOTIDE SEQUENCE</scope>
    <source>
        <strain evidence="2">Bb-Pol-6</strain>
    </source>
</reference>
<sequence length="108" mass="11372">MKRSTQNYLVWAAVTLMSSPALAQPSEGQVATLTRSGVLFAQVTLRPDSLSLEFAACQPMKGAAVTVLGFQQKSSSAPGVSVARVRVLDGKCTGEEGWIRSSGLATRT</sequence>
<feature type="signal peptide" evidence="1">
    <location>
        <begin position="1"/>
        <end position="23"/>
    </location>
</feature>
<keyword evidence="3" id="KW-1185">Reference proteome</keyword>
<dbReference type="RefSeq" id="WP_267846150.1">
    <property type="nucleotide sequence ID" value="NZ_JAPMXC010000001.1"/>
</dbReference>
<gene>
    <name evidence="2" type="ORF">OVY01_05120</name>
</gene>
<comment type="caution">
    <text evidence="2">The sequence shown here is derived from an EMBL/GenBank/DDBJ whole genome shotgun (WGS) entry which is preliminary data.</text>
</comment>
<name>A0ABT3ZL00_9BURK</name>
<organism evidence="2 3">
    <name type="scientific">Robbsia betulipollinis</name>
    <dbReference type="NCBI Taxonomy" id="2981849"/>
    <lineage>
        <taxon>Bacteria</taxon>
        <taxon>Pseudomonadati</taxon>
        <taxon>Pseudomonadota</taxon>
        <taxon>Betaproteobacteria</taxon>
        <taxon>Burkholderiales</taxon>
        <taxon>Burkholderiaceae</taxon>
        <taxon>Robbsia</taxon>
    </lineage>
</organism>